<feature type="region of interest" description="Disordered" evidence="7">
    <location>
        <begin position="1"/>
        <end position="24"/>
    </location>
</feature>
<proteinExistence type="inferred from homology"/>
<evidence type="ECO:0000256" key="7">
    <source>
        <dbReference type="SAM" id="MobiDB-lite"/>
    </source>
</evidence>
<feature type="transmembrane region" description="Helical" evidence="8">
    <location>
        <begin position="170"/>
        <end position="190"/>
    </location>
</feature>
<dbReference type="PANTHER" id="PTHR12316:SF17">
    <property type="entry name" value="NINJURIN C, ISOFORM D"/>
    <property type="match status" value="1"/>
</dbReference>
<dbReference type="GO" id="GO:0007155">
    <property type="term" value="P:cell adhesion"/>
    <property type="evidence" value="ECO:0007669"/>
    <property type="project" value="UniProtKB-KW"/>
</dbReference>
<evidence type="ECO:0000256" key="1">
    <source>
        <dbReference type="ARBA" id="ARBA00004141"/>
    </source>
</evidence>
<evidence type="ECO:0000256" key="4">
    <source>
        <dbReference type="ARBA" id="ARBA00022889"/>
    </source>
</evidence>
<evidence type="ECO:0000256" key="8">
    <source>
        <dbReference type="SAM" id="Phobius"/>
    </source>
</evidence>
<dbReference type="AlphaFoldDB" id="A0A8B8AEL7"/>
<dbReference type="KEGG" id="cvn:111100617"/>
<evidence type="ECO:0000313" key="9">
    <source>
        <dbReference type="Proteomes" id="UP000694844"/>
    </source>
</evidence>
<sequence>MPVNRTEESVALDGFQREEGGGDEVGHAVFTRTDEISVSSPDPESANTVSRNHTEVEVDYFRIQKTRNQFTESRNFVRQLCDASLLAANVSQLRAVLDNGPGNSYFIPLLVMIVSSIVFHLVFGILMIQRWRKEREAQMEHKENVMGNPQGMLCSCPPCMKVERYDEISMYFVFLVVILNIIIAALGLSGPEQISS</sequence>
<keyword evidence="6 8" id="KW-0472">Membrane</keyword>
<evidence type="ECO:0000256" key="3">
    <source>
        <dbReference type="ARBA" id="ARBA00022692"/>
    </source>
</evidence>
<dbReference type="GeneID" id="111100617"/>
<dbReference type="Pfam" id="PF04923">
    <property type="entry name" value="Ninjurin"/>
    <property type="match status" value="1"/>
</dbReference>
<name>A0A8B8AEL7_CRAVI</name>
<dbReference type="Proteomes" id="UP000694844">
    <property type="component" value="Chromosome 6"/>
</dbReference>
<dbReference type="RefSeq" id="XP_022288384.1">
    <property type="nucleotide sequence ID" value="XM_022432676.1"/>
</dbReference>
<reference evidence="10" key="1">
    <citation type="submission" date="2025-08" db="UniProtKB">
        <authorList>
            <consortium name="RefSeq"/>
        </authorList>
    </citation>
    <scope>IDENTIFICATION</scope>
    <source>
        <tissue evidence="10">Whole sample</tissue>
    </source>
</reference>
<comment type="similarity">
    <text evidence="2">Belongs to the ninjurin family.</text>
</comment>
<dbReference type="PANTHER" id="PTHR12316">
    <property type="entry name" value="NINJURIN-RELATED"/>
    <property type="match status" value="1"/>
</dbReference>
<dbReference type="InterPro" id="IPR007007">
    <property type="entry name" value="Ninjurin"/>
</dbReference>
<feature type="transmembrane region" description="Helical" evidence="8">
    <location>
        <begin position="105"/>
        <end position="128"/>
    </location>
</feature>
<keyword evidence="5 8" id="KW-1133">Transmembrane helix</keyword>
<accession>A0A8B8AEL7</accession>
<keyword evidence="9" id="KW-1185">Reference proteome</keyword>
<keyword evidence="3 8" id="KW-0812">Transmembrane</keyword>
<dbReference type="GO" id="GO:0042246">
    <property type="term" value="P:tissue regeneration"/>
    <property type="evidence" value="ECO:0007669"/>
    <property type="project" value="InterPro"/>
</dbReference>
<comment type="subcellular location">
    <subcellularLocation>
        <location evidence="1">Membrane</location>
        <topology evidence="1">Multi-pass membrane protein</topology>
    </subcellularLocation>
</comment>
<organism evidence="9 10">
    <name type="scientific">Crassostrea virginica</name>
    <name type="common">Eastern oyster</name>
    <dbReference type="NCBI Taxonomy" id="6565"/>
    <lineage>
        <taxon>Eukaryota</taxon>
        <taxon>Metazoa</taxon>
        <taxon>Spiralia</taxon>
        <taxon>Lophotrochozoa</taxon>
        <taxon>Mollusca</taxon>
        <taxon>Bivalvia</taxon>
        <taxon>Autobranchia</taxon>
        <taxon>Pteriomorphia</taxon>
        <taxon>Ostreida</taxon>
        <taxon>Ostreoidea</taxon>
        <taxon>Ostreidae</taxon>
        <taxon>Crassostrea</taxon>
    </lineage>
</organism>
<evidence type="ECO:0000256" key="2">
    <source>
        <dbReference type="ARBA" id="ARBA00008141"/>
    </source>
</evidence>
<feature type="compositionally biased region" description="Basic and acidic residues" evidence="7">
    <location>
        <begin position="15"/>
        <end position="24"/>
    </location>
</feature>
<protein>
    <submittedName>
        <fullName evidence="10">Ninjurin-1-like</fullName>
    </submittedName>
</protein>
<dbReference type="GO" id="GO:0016020">
    <property type="term" value="C:membrane"/>
    <property type="evidence" value="ECO:0007669"/>
    <property type="project" value="UniProtKB-SubCell"/>
</dbReference>
<evidence type="ECO:0000256" key="5">
    <source>
        <dbReference type="ARBA" id="ARBA00022989"/>
    </source>
</evidence>
<keyword evidence="4" id="KW-0130">Cell adhesion</keyword>
<dbReference type="OrthoDB" id="10037074at2759"/>
<gene>
    <name evidence="10" type="primary">LOC111100617</name>
</gene>
<evidence type="ECO:0000313" key="10">
    <source>
        <dbReference type="RefSeq" id="XP_022288384.1"/>
    </source>
</evidence>
<evidence type="ECO:0000256" key="6">
    <source>
        <dbReference type="ARBA" id="ARBA00023136"/>
    </source>
</evidence>